<evidence type="ECO:0000313" key="2">
    <source>
        <dbReference type="Proteomes" id="UP000290287"/>
    </source>
</evidence>
<dbReference type="AlphaFoldDB" id="A0A4Q0YQI5"/>
<organism evidence="1 2">
    <name type="scientific">Veronia nyctiphanis</name>
    <dbReference type="NCBI Taxonomy" id="1278244"/>
    <lineage>
        <taxon>Bacteria</taxon>
        <taxon>Pseudomonadati</taxon>
        <taxon>Pseudomonadota</taxon>
        <taxon>Gammaproteobacteria</taxon>
        <taxon>Vibrionales</taxon>
        <taxon>Vibrionaceae</taxon>
        <taxon>Veronia</taxon>
    </lineage>
</organism>
<name>A0A4Q0YQI5_9GAMM</name>
<proteinExistence type="predicted"/>
<evidence type="ECO:0000313" key="1">
    <source>
        <dbReference type="EMBL" id="RXJ73296.1"/>
    </source>
</evidence>
<protein>
    <submittedName>
        <fullName evidence="1">Uncharacterized protein</fullName>
    </submittedName>
</protein>
<sequence>MFYMIKITRETLFVFRDIESKTHMIWFVQYYRRIEIEGQNCLKKLTFFFTCQRKGGGKNSWSEVIYLHLVKK</sequence>
<accession>A0A4Q0YQI5</accession>
<keyword evidence="2" id="KW-1185">Reference proteome</keyword>
<comment type="caution">
    <text evidence="1">The sequence shown here is derived from an EMBL/GenBank/DDBJ whole genome shotgun (WGS) entry which is preliminary data.</text>
</comment>
<reference evidence="1 2" key="1">
    <citation type="submission" date="2017-10" db="EMBL/GenBank/DDBJ databases">
        <title>Nyctiphanis sp. nov., isolated from the stomach of the euphausiid Nyctiphanes simplex (Hansen, 1911) in the Gulf of California.</title>
        <authorList>
            <person name="Gomez-Gil B."/>
            <person name="Aguilar-Mendez M."/>
            <person name="Lopez-Cortes A."/>
            <person name="Gomez-Gutierrez J."/>
            <person name="Roque A."/>
            <person name="Lang E."/>
            <person name="Gonzalez-Castillo A."/>
        </authorList>
    </citation>
    <scope>NUCLEOTIDE SEQUENCE [LARGE SCALE GENOMIC DNA]</scope>
    <source>
        <strain evidence="1 2">CAIM 600</strain>
    </source>
</reference>
<dbReference type="EMBL" id="PEIB01000010">
    <property type="protein sequence ID" value="RXJ73296.1"/>
    <property type="molecule type" value="Genomic_DNA"/>
</dbReference>
<dbReference type="Proteomes" id="UP000290287">
    <property type="component" value="Unassembled WGS sequence"/>
</dbReference>
<gene>
    <name evidence="1" type="ORF">CS022_09865</name>
</gene>